<evidence type="ECO:0000313" key="4">
    <source>
        <dbReference type="Proteomes" id="UP001275084"/>
    </source>
</evidence>
<gene>
    <name evidence="3" type="ORF">B0T25DRAFT_520339</name>
</gene>
<accession>A0AAJ0HGV4</accession>
<feature type="compositionally biased region" description="Polar residues" evidence="1">
    <location>
        <begin position="496"/>
        <end position="515"/>
    </location>
</feature>
<evidence type="ECO:0000313" key="3">
    <source>
        <dbReference type="EMBL" id="KAK3350356.1"/>
    </source>
</evidence>
<evidence type="ECO:0000256" key="1">
    <source>
        <dbReference type="SAM" id="MobiDB-lite"/>
    </source>
</evidence>
<reference evidence="3" key="1">
    <citation type="journal article" date="2023" name="Mol. Phylogenet. Evol.">
        <title>Genome-scale phylogeny and comparative genomics of the fungal order Sordariales.</title>
        <authorList>
            <person name="Hensen N."/>
            <person name="Bonometti L."/>
            <person name="Westerberg I."/>
            <person name="Brannstrom I.O."/>
            <person name="Guillou S."/>
            <person name="Cros-Aarteil S."/>
            <person name="Calhoun S."/>
            <person name="Haridas S."/>
            <person name="Kuo A."/>
            <person name="Mondo S."/>
            <person name="Pangilinan J."/>
            <person name="Riley R."/>
            <person name="LaButti K."/>
            <person name="Andreopoulos B."/>
            <person name="Lipzen A."/>
            <person name="Chen C."/>
            <person name="Yan M."/>
            <person name="Daum C."/>
            <person name="Ng V."/>
            <person name="Clum A."/>
            <person name="Steindorff A."/>
            <person name="Ohm R.A."/>
            <person name="Martin F."/>
            <person name="Silar P."/>
            <person name="Natvig D.O."/>
            <person name="Lalanne C."/>
            <person name="Gautier V."/>
            <person name="Ament-Velasquez S.L."/>
            <person name="Kruys A."/>
            <person name="Hutchinson M.I."/>
            <person name="Powell A.J."/>
            <person name="Barry K."/>
            <person name="Miller A.N."/>
            <person name="Grigoriev I.V."/>
            <person name="Debuchy R."/>
            <person name="Gladieux P."/>
            <person name="Hiltunen Thoren M."/>
            <person name="Johannesson H."/>
        </authorList>
    </citation>
    <scope>NUCLEOTIDE SEQUENCE</scope>
    <source>
        <strain evidence="3">CBS 955.72</strain>
    </source>
</reference>
<dbReference type="EMBL" id="JAUIQD010000005">
    <property type="protein sequence ID" value="KAK3350356.1"/>
    <property type="molecule type" value="Genomic_DNA"/>
</dbReference>
<feature type="region of interest" description="Disordered" evidence="1">
    <location>
        <begin position="492"/>
        <end position="525"/>
    </location>
</feature>
<dbReference type="PANTHER" id="PTHR42470">
    <property type="entry name" value="VAST DOMAIN-CONTAINING PROTEIN"/>
    <property type="match status" value="1"/>
</dbReference>
<dbReference type="InterPro" id="IPR057684">
    <property type="entry name" value="DUF7924"/>
</dbReference>
<feature type="compositionally biased region" description="Basic and acidic residues" evidence="1">
    <location>
        <begin position="168"/>
        <end position="183"/>
    </location>
</feature>
<feature type="region of interest" description="Disordered" evidence="1">
    <location>
        <begin position="1"/>
        <end position="110"/>
    </location>
</feature>
<feature type="compositionally biased region" description="Basic residues" evidence="1">
    <location>
        <begin position="23"/>
        <end position="33"/>
    </location>
</feature>
<keyword evidence="4" id="KW-1185">Reference proteome</keyword>
<sequence>MVAKDDSVLGCFWPRKQPQGIQSRKRAAQKRGRLQGQPATKRTERNRLRPSTVNETPSRQSRGRKRKQSIKDALEPNPDPSHKRQRTSPTRPAETTFGESAIGTGAPQQTDPISFWVEEGRWPEEQCWPEETSETVPTMERLLARKKSSSNLSRKRSNSAASTTPSDQKPREEKTAPYRDPRYKTLLETKGSFMGKSDLGITEESKNLCRRLLETAQVEPQDSLFRSDIFESTCRKVEDRNEARVIRDITPLIVPSAEILCTYGADHLKHLIESVNAGWNNSIPFTGTRPQPDYSVGFRREAFTDDRLAKLSPFIGDFIFGDQSFFMATYYMYFPFLTCEVKCGAAALDIADRQNAHSMTLAVRAIVELFRALKREGEVHQQILAFSISHDHSSVRIYGHYPVIAGKDTKYYRHPIHKFDFTALDGRDKWTAYRFTKNVYDIWMPAHFKKVCSAIDQLPSNLDFDVPPLSEATGLSQDLGNLMQANAGSISVPIEQDSQPSNAKPQGVTPDTSFTGPGPVKRRKG</sequence>
<feature type="region of interest" description="Disordered" evidence="1">
    <location>
        <begin position="144"/>
        <end position="183"/>
    </location>
</feature>
<dbReference type="AlphaFoldDB" id="A0AAJ0HGV4"/>
<dbReference type="PANTHER" id="PTHR42470:SF2">
    <property type="match status" value="1"/>
</dbReference>
<feature type="domain" description="DUF7924" evidence="2">
    <location>
        <begin position="230"/>
        <end position="455"/>
    </location>
</feature>
<comment type="caution">
    <text evidence="3">The sequence shown here is derived from an EMBL/GenBank/DDBJ whole genome shotgun (WGS) entry which is preliminary data.</text>
</comment>
<proteinExistence type="predicted"/>
<feature type="compositionally biased region" description="Basic residues" evidence="1">
    <location>
        <begin position="144"/>
        <end position="157"/>
    </location>
</feature>
<organism evidence="3 4">
    <name type="scientific">Lasiosphaeria hispida</name>
    <dbReference type="NCBI Taxonomy" id="260671"/>
    <lineage>
        <taxon>Eukaryota</taxon>
        <taxon>Fungi</taxon>
        <taxon>Dikarya</taxon>
        <taxon>Ascomycota</taxon>
        <taxon>Pezizomycotina</taxon>
        <taxon>Sordariomycetes</taxon>
        <taxon>Sordariomycetidae</taxon>
        <taxon>Sordariales</taxon>
        <taxon>Lasiosphaeriaceae</taxon>
        <taxon>Lasiosphaeria</taxon>
    </lineage>
</organism>
<dbReference type="Proteomes" id="UP001275084">
    <property type="component" value="Unassembled WGS sequence"/>
</dbReference>
<evidence type="ECO:0000259" key="2">
    <source>
        <dbReference type="Pfam" id="PF25545"/>
    </source>
</evidence>
<dbReference type="Pfam" id="PF25545">
    <property type="entry name" value="DUF7924"/>
    <property type="match status" value="1"/>
</dbReference>
<name>A0AAJ0HGV4_9PEZI</name>
<reference evidence="3" key="2">
    <citation type="submission" date="2023-06" db="EMBL/GenBank/DDBJ databases">
        <authorList>
            <consortium name="Lawrence Berkeley National Laboratory"/>
            <person name="Haridas S."/>
            <person name="Hensen N."/>
            <person name="Bonometti L."/>
            <person name="Westerberg I."/>
            <person name="Brannstrom I.O."/>
            <person name="Guillou S."/>
            <person name="Cros-Aarteil S."/>
            <person name="Calhoun S."/>
            <person name="Kuo A."/>
            <person name="Mondo S."/>
            <person name="Pangilinan J."/>
            <person name="Riley R."/>
            <person name="Labutti K."/>
            <person name="Andreopoulos B."/>
            <person name="Lipzen A."/>
            <person name="Chen C."/>
            <person name="Yanf M."/>
            <person name="Daum C."/>
            <person name="Ng V."/>
            <person name="Clum A."/>
            <person name="Steindorff A."/>
            <person name="Ohm R."/>
            <person name="Martin F."/>
            <person name="Silar P."/>
            <person name="Natvig D."/>
            <person name="Lalanne C."/>
            <person name="Gautier V."/>
            <person name="Ament-Velasquez S.L."/>
            <person name="Kruys A."/>
            <person name="Hutchinson M.I."/>
            <person name="Powell A.J."/>
            <person name="Barry K."/>
            <person name="Miller A.N."/>
            <person name="Grigoriev I.V."/>
            <person name="Debuchy R."/>
            <person name="Gladieux P."/>
            <person name="Thoren M.H."/>
            <person name="Johannesson H."/>
        </authorList>
    </citation>
    <scope>NUCLEOTIDE SEQUENCE</scope>
    <source>
        <strain evidence="3">CBS 955.72</strain>
    </source>
</reference>
<protein>
    <recommendedName>
        <fullName evidence="2">DUF7924 domain-containing protein</fullName>
    </recommendedName>
</protein>